<dbReference type="Pfam" id="PF12911">
    <property type="entry name" value="OppC_N"/>
    <property type="match status" value="1"/>
</dbReference>
<dbReference type="Proteomes" id="UP000317036">
    <property type="component" value="Unassembled WGS sequence"/>
</dbReference>
<dbReference type="EMBL" id="VNJI01000028">
    <property type="protein sequence ID" value="TVY08036.1"/>
    <property type="molecule type" value="Genomic_DNA"/>
</dbReference>
<dbReference type="InterPro" id="IPR000515">
    <property type="entry name" value="MetI-like"/>
</dbReference>
<evidence type="ECO:0000313" key="10">
    <source>
        <dbReference type="Proteomes" id="UP000317036"/>
    </source>
</evidence>
<dbReference type="InterPro" id="IPR050366">
    <property type="entry name" value="BP-dependent_transpt_permease"/>
</dbReference>
<keyword evidence="10" id="KW-1185">Reference proteome</keyword>
<evidence type="ECO:0000256" key="3">
    <source>
        <dbReference type="ARBA" id="ARBA00022475"/>
    </source>
</evidence>
<evidence type="ECO:0000256" key="4">
    <source>
        <dbReference type="ARBA" id="ARBA00022692"/>
    </source>
</evidence>
<evidence type="ECO:0000256" key="1">
    <source>
        <dbReference type="ARBA" id="ARBA00004651"/>
    </source>
</evidence>
<feature type="transmembrane region" description="Helical" evidence="7">
    <location>
        <begin position="23"/>
        <end position="44"/>
    </location>
</feature>
<feature type="transmembrane region" description="Helical" evidence="7">
    <location>
        <begin position="256"/>
        <end position="275"/>
    </location>
</feature>
<proteinExistence type="inferred from homology"/>
<feature type="transmembrane region" description="Helical" evidence="7">
    <location>
        <begin position="86"/>
        <end position="112"/>
    </location>
</feature>
<comment type="subcellular location">
    <subcellularLocation>
        <location evidence="1 7">Cell membrane</location>
        <topology evidence="1 7">Multi-pass membrane protein</topology>
    </subcellularLocation>
</comment>
<evidence type="ECO:0000259" key="8">
    <source>
        <dbReference type="PROSITE" id="PS50928"/>
    </source>
</evidence>
<keyword evidence="2 7" id="KW-0813">Transport</keyword>
<dbReference type="OrthoDB" id="9797472at2"/>
<reference evidence="9 10" key="1">
    <citation type="submission" date="2019-07" db="EMBL/GenBank/DDBJ databases">
        <authorList>
            <person name="Kim J."/>
        </authorList>
    </citation>
    <scope>NUCLEOTIDE SEQUENCE [LARGE SCALE GENOMIC DNA]</scope>
    <source>
        <strain evidence="9 10">JC52</strain>
    </source>
</reference>
<accession>A0A559K7D5</accession>
<dbReference type="SUPFAM" id="SSF161098">
    <property type="entry name" value="MetI-like"/>
    <property type="match status" value="1"/>
</dbReference>
<dbReference type="PANTHER" id="PTHR43386:SF1">
    <property type="entry name" value="D,D-DIPEPTIDE TRANSPORT SYSTEM PERMEASE PROTEIN DDPC-RELATED"/>
    <property type="match status" value="1"/>
</dbReference>
<dbReference type="GO" id="GO:0005886">
    <property type="term" value="C:plasma membrane"/>
    <property type="evidence" value="ECO:0007669"/>
    <property type="project" value="UniProtKB-SubCell"/>
</dbReference>
<keyword evidence="6 7" id="KW-0472">Membrane</keyword>
<dbReference type="PROSITE" id="PS50928">
    <property type="entry name" value="ABC_TM1"/>
    <property type="match status" value="1"/>
</dbReference>
<evidence type="ECO:0000256" key="7">
    <source>
        <dbReference type="RuleBase" id="RU363032"/>
    </source>
</evidence>
<evidence type="ECO:0000256" key="6">
    <source>
        <dbReference type="ARBA" id="ARBA00023136"/>
    </source>
</evidence>
<sequence length="286" mass="31152">MEATAAKSSLALRNWEKLRRNKLAMIGFSIILLMLLCAILAPVLTPFQPDEIDLGNRLMPPSSEHLLGTDKIGRDVLTRILYGARISIFIGLSGALGGAVIGTVLGCFSGYLGGWLDKLLLRISELFMTFPQLILILILVVYIGQGLFNLIFIFAVTGWTGTYRLVRGRVLSLREESFVDSCRAFGIGEMSIMFRHILPNTLSPVIVTVTLSTAGYILAESGLSFLGLGVPSGIPTWGNIINAAKAVDVIRNNPWLWLPPGFAISLFVLGVNFFGDGLRDVLDPNQ</sequence>
<keyword evidence="5 7" id="KW-1133">Transmembrane helix</keyword>
<organism evidence="9 10">
    <name type="scientific">Paenibacillus cremeus</name>
    <dbReference type="NCBI Taxonomy" id="2163881"/>
    <lineage>
        <taxon>Bacteria</taxon>
        <taxon>Bacillati</taxon>
        <taxon>Bacillota</taxon>
        <taxon>Bacilli</taxon>
        <taxon>Bacillales</taxon>
        <taxon>Paenibacillaceae</taxon>
        <taxon>Paenibacillus</taxon>
    </lineage>
</organism>
<evidence type="ECO:0000256" key="2">
    <source>
        <dbReference type="ARBA" id="ARBA00022448"/>
    </source>
</evidence>
<gene>
    <name evidence="9" type="ORF">FPZ49_20770</name>
</gene>
<dbReference type="AlphaFoldDB" id="A0A559K7D5"/>
<dbReference type="PANTHER" id="PTHR43386">
    <property type="entry name" value="OLIGOPEPTIDE TRANSPORT SYSTEM PERMEASE PROTEIN APPC"/>
    <property type="match status" value="1"/>
</dbReference>
<dbReference type="InterPro" id="IPR035906">
    <property type="entry name" value="MetI-like_sf"/>
</dbReference>
<dbReference type="Pfam" id="PF00528">
    <property type="entry name" value="BPD_transp_1"/>
    <property type="match status" value="1"/>
</dbReference>
<keyword evidence="4 7" id="KW-0812">Transmembrane</keyword>
<evidence type="ECO:0000313" key="9">
    <source>
        <dbReference type="EMBL" id="TVY08036.1"/>
    </source>
</evidence>
<name>A0A559K7D5_9BACL</name>
<dbReference type="GO" id="GO:0055085">
    <property type="term" value="P:transmembrane transport"/>
    <property type="evidence" value="ECO:0007669"/>
    <property type="project" value="InterPro"/>
</dbReference>
<dbReference type="RefSeq" id="WP_144850481.1">
    <property type="nucleotide sequence ID" value="NZ_VNJI01000028.1"/>
</dbReference>
<dbReference type="Gene3D" id="1.10.3720.10">
    <property type="entry name" value="MetI-like"/>
    <property type="match status" value="1"/>
</dbReference>
<protein>
    <submittedName>
        <fullName evidence="9">ABC transporter permease</fullName>
    </submittedName>
</protein>
<dbReference type="InterPro" id="IPR025966">
    <property type="entry name" value="OppC_N"/>
</dbReference>
<dbReference type="CDD" id="cd06261">
    <property type="entry name" value="TM_PBP2"/>
    <property type="match status" value="1"/>
</dbReference>
<comment type="similarity">
    <text evidence="7">Belongs to the binding-protein-dependent transport system permease family.</text>
</comment>
<feature type="domain" description="ABC transmembrane type-1" evidence="8">
    <location>
        <begin position="84"/>
        <end position="275"/>
    </location>
</feature>
<comment type="caution">
    <text evidence="9">The sequence shown here is derived from an EMBL/GenBank/DDBJ whole genome shotgun (WGS) entry which is preliminary data.</text>
</comment>
<evidence type="ECO:0000256" key="5">
    <source>
        <dbReference type="ARBA" id="ARBA00022989"/>
    </source>
</evidence>
<keyword evidence="3" id="KW-1003">Cell membrane</keyword>
<feature type="transmembrane region" description="Helical" evidence="7">
    <location>
        <begin position="225"/>
        <end position="244"/>
    </location>
</feature>